<evidence type="ECO:0008006" key="3">
    <source>
        <dbReference type="Google" id="ProtNLM"/>
    </source>
</evidence>
<gene>
    <name evidence="1" type="ORF">QFZ22_007556</name>
</gene>
<protein>
    <recommendedName>
        <fullName evidence="3">DUF4274 domain-containing protein</fullName>
    </recommendedName>
</protein>
<proteinExistence type="predicted"/>
<dbReference type="EMBL" id="JAUSZV010000005">
    <property type="protein sequence ID" value="MDQ0911571.1"/>
    <property type="molecule type" value="Genomic_DNA"/>
</dbReference>
<name>A0AAW8FN85_9ACTN</name>
<organism evidence="1 2">
    <name type="scientific">Streptomyces canus</name>
    <dbReference type="NCBI Taxonomy" id="58343"/>
    <lineage>
        <taxon>Bacteria</taxon>
        <taxon>Bacillati</taxon>
        <taxon>Actinomycetota</taxon>
        <taxon>Actinomycetes</taxon>
        <taxon>Kitasatosporales</taxon>
        <taxon>Streptomycetaceae</taxon>
        <taxon>Streptomyces</taxon>
        <taxon>Streptomyces aurantiacus group</taxon>
    </lineage>
</organism>
<evidence type="ECO:0000313" key="2">
    <source>
        <dbReference type="Proteomes" id="UP001234216"/>
    </source>
</evidence>
<comment type="caution">
    <text evidence="1">The sequence shown here is derived from an EMBL/GenBank/DDBJ whole genome shotgun (WGS) entry which is preliminary data.</text>
</comment>
<dbReference type="Proteomes" id="UP001234216">
    <property type="component" value="Unassembled WGS sequence"/>
</dbReference>
<accession>A0AAW8FN85</accession>
<sequence>MEEIYRLWLAAVPSAIPEDEARIHWNCKDDPTPTLDEGLRCASYLYVGSWGDEHEPENLHAGQGHCPANRLFSWLFYIGTIDRYQVPLLSEELVARLVELYRPRRGDLPADAIELPRLDGFLRQHLGLYLLPQEAGPETYAQVLR</sequence>
<evidence type="ECO:0000313" key="1">
    <source>
        <dbReference type="EMBL" id="MDQ0911571.1"/>
    </source>
</evidence>
<dbReference type="RefSeq" id="WP_306983192.1">
    <property type="nucleotide sequence ID" value="NZ_JAUSZV010000005.1"/>
</dbReference>
<reference evidence="1" key="1">
    <citation type="submission" date="2023-07" db="EMBL/GenBank/DDBJ databases">
        <title>Comparative genomics of wheat-associated soil bacteria to identify genetic determinants of phenazine resistance.</title>
        <authorList>
            <person name="Mouncey N."/>
        </authorList>
    </citation>
    <scope>NUCLEOTIDE SEQUENCE</scope>
    <source>
        <strain evidence="1">V4I22</strain>
    </source>
</reference>
<dbReference type="AlphaFoldDB" id="A0AAW8FN85"/>